<keyword evidence="3" id="KW-1185">Reference proteome</keyword>
<feature type="signal peptide" evidence="1">
    <location>
        <begin position="1"/>
        <end position="17"/>
    </location>
</feature>
<keyword evidence="1" id="KW-0732">Signal</keyword>
<dbReference type="AlphaFoldDB" id="A0A2H9TQY1"/>
<reference evidence="2 3" key="1">
    <citation type="submission" date="2016-10" db="EMBL/GenBank/DDBJ databases">
        <title>The genome of Paramicrosporidium saccamoebae is the missing link in understanding Cryptomycota and Microsporidia evolution.</title>
        <authorList>
            <person name="Quandt C.A."/>
            <person name="Beaudet D."/>
            <person name="Corsaro D."/>
            <person name="Michel R."/>
            <person name="Corradi N."/>
            <person name="James T."/>
        </authorList>
    </citation>
    <scope>NUCLEOTIDE SEQUENCE [LARGE SCALE GENOMIC DNA]</scope>
    <source>
        <strain evidence="2 3">KSL3</strain>
    </source>
</reference>
<sequence>MDLWPVHFFLVLHLIKCSILTVTDETECMPLNPVQQVRMIQNIPHSKNTGPFAGRGFQSTQHPIAKRSEPAPVWFKGYGNIPYPMSKFLSSDLAFMPVCVVQGISARKSHGKIIGENTRFGFQISANWATISDGYRSRSELLRASVQSFKRPGYLMKREMLQTAETFAQHFCLLSAGISVSFEAAVRERVSILLRTFGSPPVAAVVMRNKDRSLEPILFSEPDALVECEHRPGDIILVGDYSLIMESLPSIKFRATNNAVYVSQRLYPVNAAHQSLLIAIKCEL</sequence>
<feature type="chain" id="PRO_5014166474" evidence="1">
    <location>
        <begin position="18"/>
        <end position="284"/>
    </location>
</feature>
<evidence type="ECO:0000313" key="3">
    <source>
        <dbReference type="Proteomes" id="UP000240830"/>
    </source>
</evidence>
<protein>
    <submittedName>
        <fullName evidence="2">Uncharacterized protein</fullName>
    </submittedName>
</protein>
<proteinExistence type="predicted"/>
<organism evidence="2 3">
    <name type="scientific">Paramicrosporidium saccamoebae</name>
    <dbReference type="NCBI Taxonomy" id="1246581"/>
    <lineage>
        <taxon>Eukaryota</taxon>
        <taxon>Fungi</taxon>
        <taxon>Fungi incertae sedis</taxon>
        <taxon>Cryptomycota</taxon>
        <taxon>Cryptomycota incertae sedis</taxon>
        <taxon>Paramicrosporidium</taxon>
    </lineage>
</organism>
<name>A0A2H9TQY1_9FUNG</name>
<evidence type="ECO:0000256" key="1">
    <source>
        <dbReference type="SAM" id="SignalP"/>
    </source>
</evidence>
<dbReference type="EMBL" id="MTSL01000003">
    <property type="protein sequence ID" value="PJF20153.1"/>
    <property type="molecule type" value="Genomic_DNA"/>
</dbReference>
<dbReference type="Proteomes" id="UP000240830">
    <property type="component" value="Unassembled WGS sequence"/>
</dbReference>
<comment type="caution">
    <text evidence="2">The sequence shown here is derived from an EMBL/GenBank/DDBJ whole genome shotgun (WGS) entry which is preliminary data.</text>
</comment>
<gene>
    <name evidence="2" type="ORF">PSACC_00014</name>
</gene>
<evidence type="ECO:0000313" key="2">
    <source>
        <dbReference type="EMBL" id="PJF20153.1"/>
    </source>
</evidence>
<accession>A0A2H9TQY1</accession>